<sequence length="1052" mass="117628">MTIFDAELMPNPKELFVQLSTVNYFTKLKLNKVFWQIPLTEEAKAKTAFLTPTGHYQFKYMPFGLFNSPMQSGSAFCSVVGGVSGRGFSAPSSHLASFVGSEYDTLSDTSEYVPDNLVSPVSKLKGAMKVWRQTDDNSYVLGVIGNGYRLPFITTPPSAISPNNKSAVNNSEFVVDEINKLLIRGCIREISLPPHGINPLKWHVIETLYVMQPQWPYKMASMSGTNGNTGSKDEPIDSRHSPATLNILTNSTDHEDFSKRAMITSEINLYLPSMLCLDECEEIDLKSTDTPLTVPTIARYNADSESSDQVQVKTAPAVHFQPPRRSTFFEGIWGCLRPVWTIIGKTAVAEKLASDDWEVPFEDISGLQWLGSGAQGAVFLGCYKGQQVAVKKVKDKVETDIRHLRKLNHPNLVTIRGVCTQAPCYCIVMDYCPYGQLYEVLREGREIPPNLMVQWSKHIATGMNYLHSHKIIHRDLKSPNVLVCNRDVVKISDFGTCKEWNEKSTKMSFAGTVAWMAPEVIRNEPCSEKVDVWSFGVVLWELLTGEMPYKDVDSSAIIWGVGSNSLKLPIPRTCPEGFQLLMRQCWHGKPKNRPSFRQVLMHIDIASSDFLSTPQESYFDKQVDWREEIKNTFEKIKSEGSHLQRIDEDLIRKRQEELKKERQIQAYAKPKKRVIKPIIKGQTDNIDLVKKSVSRSPQILSRCSSPAIDIKNETLSASSSRRSVSPMKISPSRMRKTRYRRSSSGSYSRSKTVGPVSPNKEALHNELLLKTTGVVMQDIENLKNVELGRLRNDSESDCSVKSGKSSRNAPGSAVRQTKIPYGRQRSVETQTSDNTCPVHNCTNSTQELYDEVNSNNSPKSEHFLNGNHHSSNEYIGEKLARCHSDARSPIRRKGPGVAMLQYQKTSSSNKPRELKRLNLKPKKDICGDWSDGDGDVSESSDNDDVFTDRSDGHGRIFTSAFSSDGNSDDDNEENTSDRSLGTTPELLSSSYTPELGIESNISDSFSDKDNPQQPKSGSDLPSSDSEEDCSVATTNTVVCAYHSNKENTTTNR</sequence>
<dbReference type="Proteomes" id="UP000694865">
    <property type="component" value="Unplaced"/>
</dbReference>
<organism evidence="3 4">
    <name type="scientific">Saccoglossus kowalevskii</name>
    <name type="common">Acorn worm</name>
    <dbReference type="NCBI Taxonomy" id="10224"/>
    <lineage>
        <taxon>Eukaryota</taxon>
        <taxon>Metazoa</taxon>
        <taxon>Hemichordata</taxon>
        <taxon>Enteropneusta</taxon>
        <taxon>Harrimaniidae</taxon>
        <taxon>Saccoglossus</taxon>
    </lineage>
</organism>
<accession>A0ABM0MUU5</accession>
<dbReference type="PROSITE" id="PS00108">
    <property type="entry name" value="PROTEIN_KINASE_ST"/>
    <property type="match status" value="1"/>
</dbReference>
<proteinExistence type="predicted"/>
<dbReference type="RefSeq" id="XP_006823786.1">
    <property type="nucleotide sequence ID" value="XM_006823723.1"/>
</dbReference>
<evidence type="ECO:0000313" key="3">
    <source>
        <dbReference type="Proteomes" id="UP000694865"/>
    </source>
</evidence>
<dbReference type="SUPFAM" id="SSF56672">
    <property type="entry name" value="DNA/RNA polymerases"/>
    <property type="match status" value="1"/>
</dbReference>
<dbReference type="SMART" id="SM00220">
    <property type="entry name" value="S_TKc"/>
    <property type="match status" value="1"/>
</dbReference>
<evidence type="ECO:0000256" key="1">
    <source>
        <dbReference type="SAM" id="MobiDB-lite"/>
    </source>
</evidence>
<dbReference type="InterPro" id="IPR000719">
    <property type="entry name" value="Prot_kinase_dom"/>
</dbReference>
<evidence type="ECO:0000313" key="4">
    <source>
        <dbReference type="RefSeq" id="XP_006823786.1"/>
    </source>
</evidence>
<protein>
    <submittedName>
        <fullName evidence="4">Mitogen-activated protein kinase kinase kinase 13-A-like</fullName>
    </submittedName>
</protein>
<dbReference type="InterPro" id="IPR011009">
    <property type="entry name" value="Kinase-like_dom_sf"/>
</dbReference>
<keyword evidence="3" id="KW-1185">Reference proteome</keyword>
<name>A0ABM0MUU5_SACKO</name>
<feature type="compositionally biased region" description="Polar residues" evidence="1">
    <location>
        <begin position="1011"/>
        <end position="1023"/>
    </location>
</feature>
<dbReference type="Pfam" id="PF07714">
    <property type="entry name" value="PK_Tyr_Ser-Thr"/>
    <property type="match status" value="1"/>
</dbReference>
<feature type="region of interest" description="Disordered" evidence="1">
    <location>
        <begin position="887"/>
        <end position="1030"/>
    </location>
</feature>
<dbReference type="Gene3D" id="3.10.10.10">
    <property type="entry name" value="HIV Type 1 Reverse Transcriptase, subunit A, domain 1"/>
    <property type="match status" value="1"/>
</dbReference>
<feature type="compositionally biased region" description="Basic and acidic residues" evidence="1">
    <location>
        <begin position="910"/>
        <end position="926"/>
    </location>
</feature>
<dbReference type="InterPro" id="IPR043128">
    <property type="entry name" value="Rev_trsase/Diguanyl_cyclase"/>
</dbReference>
<feature type="compositionally biased region" description="Acidic residues" evidence="1">
    <location>
        <begin position="930"/>
        <end position="945"/>
    </location>
</feature>
<dbReference type="CDD" id="cd14059">
    <property type="entry name" value="STKc_MAP3K12_13"/>
    <property type="match status" value="1"/>
</dbReference>
<feature type="compositionally biased region" description="Polar residues" evidence="1">
    <location>
        <begin position="980"/>
        <end position="992"/>
    </location>
</feature>
<feature type="compositionally biased region" description="Low complexity" evidence="1">
    <location>
        <begin position="716"/>
        <end position="725"/>
    </location>
</feature>
<dbReference type="InterPro" id="IPR051681">
    <property type="entry name" value="Ser/Thr_Kinases-Pseudokinases"/>
</dbReference>
<gene>
    <name evidence="4" type="primary">LOC100375294</name>
</gene>
<dbReference type="Gene3D" id="1.10.510.10">
    <property type="entry name" value="Transferase(Phosphotransferase) domain 1"/>
    <property type="match status" value="1"/>
</dbReference>
<evidence type="ECO:0000259" key="2">
    <source>
        <dbReference type="PROSITE" id="PS50011"/>
    </source>
</evidence>
<feature type="region of interest" description="Disordered" evidence="1">
    <location>
        <begin position="712"/>
        <end position="758"/>
    </location>
</feature>
<feature type="region of interest" description="Disordered" evidence="1">
    <location>
        <begin position="792"/>
        <end position="819"/>
    </location>
</feature>
<dbReference type="InterPro" id="IPR001245">
    <property type="entry name" value="Ser-Thr/Tyr_kinase_cat_dom"/>
</dbReference>
<dbReference type="PRINTS" id="PR00109">
    <property type="entry name" value="TYRKINASE"/>
</dbReference>
<dbReference type="InterPro" id="IPR043502">
    <property type="entry name" value="DNA/RNA_pol_sf"/>
</dbReference>
<dbReference type="PROSITE" id="PS50011">
    <property type="entry name" value="PROTEIN_KINASE_DOM"/>
    <property type="match status" value="1"/>
</dbReference>
<reference evidence="4" key="1">
    <citation type="submission" date="2025-08" db="UniProtKB">
        <authorList>
            <consortium name="RefSeq"/>
        </authorList>
    </citation>
    <scope>IDENTIFICATION</scope>
    <source>
        <tissue evidence="4">Testes</tissue>
    </source>
</reference>
<dbReference type="GeneID" id="100375294"/>
<feature type="compositionally biased region" description="Polar residues" evidence="1">
    <location>
        <begin position="797"/>
        <end position="809"/>
    </location>
</feature>
<feature type="compositionally biased region" description="Low complexity" evidence="1">
    <location>
        <begin position="742"/>
        <end position="752"/>
    </location>
</feature>
<dbReference type="PANTHER" id="PTHR44329:SF304">
    <property type="entry name" value="MITOGEN-ACTIVATED PROTEIN KINASE KINASE KINASE 13-LIKE ISOFORM X1"/>
    <property type="match status" value="1"/>
</dbReference>
<dbReference type="Gene3D" id="3.30.70.270">
    <property type="match status" value="1"/>
</dbReference>
<dbReference type="Gene3D" id="3.30.200.20">
    <property type="entry name" value="Phosphorylase Kinase, domain 1"/>
    <property type="match status" value="1"/>
</dbReference>
<dbReference type="InterPro" id="IPR008271">
    <property type="entry name" value="Ser/Thr_kinase_AS"/>
</dbReference>
<dbReference type="SUPFAM" id="SSF56112">
    <property type="entry name" value="Protein kinase-like (PK-like)"/>
    <property type="match status" value="1"/>
</dbReference>
<feature type="region of interest" description="Disordered" evidence="1">
    <location>
        <begin position="850"/>
        <end position="870"/>
    </location>
</feature>
<feature type="domain" description="Protein kinase" evidence="2">
    <location>
        <begin position="364"/>
        <end position="605"/>
    </location>
</feature>
<dbReference type="PANTHER" id="PTHR44329">
    <property type="entry name" value="SERINE/THREONINE-PROTEIN KINASE TNNI3K-RELATED"/>
    <property type="match status" value="1"/>
</dbReference>